<sequence>MNKKLLTSDELIKHMKQKGITFNVVDEKKLKISYKSIIIISN</sequence>
<dbReference type="Proteomes" id="UP000215383">
    <property type="component" value="Chromosome 1"/>
</dbReference>
<name>A0A239TF38_9FIRM</name>
<reference evidence="1 2" key="1">
    <citation type="submission" date="2017-06" db="EMBL/GenBank/DDBJ databases">
        <authorList>
            <consortium name="Pathogen Informatics"/>
        </authorList>
    </citation>
    <scope>NUCLEOTIDE SEQUENCE [LARGE SCALE GENOMIC DNA]</scope>
    <source>
        <strain evidence="1 2">NCTC10570</strain>
    </source>
</reference>
<keyword evidence="2" id="KW-1185">Reference proteome</keyword>
<gene>
    <name evidence="1" type="ORF">SAMEA4364220_00412</name>
</gene>
<protein>
    <submittedName>
        <fullName evidence="1">Uncharacterized protein</fullName>
    </submittedName>
</protein>
<accession>A0A239TF38</accession>
<evidence type="ECO:0000313" key="2">
    <source>
        <dbReference type="Proteomes" id="UP000215383"/>
    </source>
</evidence>
<organism evidence="1 2">
    <name type="scientific">Megamonas hypermegale</name>
    <dbReference type="NCBI Taxonomy" id="158847"/>
    <lineage>
        <taxon>Bacteria</taxon>
        <taxon>Bacillati</taxon>
        <taxon>Bacillota</taxon>
        <taxon>Negativicutes</taxon>
        <taxon>Selenomonadales</taxon>
        <taxon>Selenomonadaceae</taxon>
        <taxon>Megamonas</taxon>
    </lineage>
</organism>
<evidence type="ECO:0000313" key="1">
    <source>
        <dbReference type="EMBL" id="SNU95473.1"/>
    </source>
</evidence>
<dbReference type="EMBL" id="LT906446">
    <property type="protein sequence ID" value="SNU95473.1"/>
    <property type="molecule type" value="Genomic_DNA"/>
</dbReference>
<dbReference type="AlphaFoldDB" id="A0A239TF38"/>
<proteinExistence type="predicted"/>